<dbReference type="PANTHER" id="PTHR16501">
    <property type="entry name" value="TRANSPORT AND GOLGI ORGANIZATION PROTEIN 11"/>
    <property type="match status" value="1"/>
</dbReference>
<evidence type="ECO:0000256" key="7">
    <source>
        <dbReference type="ARBA" id="ARBA00023136"/>
    </source>
</evidence>
<accession>A0A8C4Q574</accession>
<dbReference type="GO" id="GO:0005777">
    <property type="term" value="C:peroxisome"/>
    <property type="evidence" value="ECO:0007669"/>
    <property type="project" value="UniProtKB-SubCell"/>
</dbReference>
<keyword evidence="7" id="KW-0472">Membrane</keyword>
<keyword evidence="5" id="KW-0175">Coiled coil</keyword>
<protein>
    <recommendedName>
        <fullName evidence="9">Mitochondrial fission factor</fullName>
    </recommendedName>
</protein>
<proteinExistence type="inferred from homology"/>
<dbReference type="GO" id="GO:0000266">
    <property type="term" value="P:mitochondrial fission"/>
    <property type="evidence" value="ECO:0007669"/>
    <property type="project" value="UniProtKB-UniRule"/>
</dbReference>
<dbReference type="GO" id="GO:0090141">
    <property type="term" value="P:positive regulation of mitochondrial fission"/>
    <property type="evidence" value="ECO:0007669"/>
    <property type="project" value="UniProtKB-UniRule"/>
</dbReference>
<evidence type="ECO:0000256" key="4">
    <source>
        <dbReference type="ARBA" id="ARBA00022989"/>
    </source>
</evidence>
<evidence type="ECO:0000256" key="1">
    <source>
        <dbReference type="ARBA" id="ARBA00009806"/>
    </source>
</evidence>
<evidence type="ECO:0000313" key="12">
    <source>
        <dbReference type="Proteomes" id="UP000694388"/>
    </source>
</evidence>
<sequence>MPAPDETSRTDPCDSNFLEDIGNKMTIPRRLQVVSEPENVAESRTKMPMLQTGDCDGQHRLNANLMEVPDRIVLADGAKSRPKGLSWESFSAEGVLKEQLLLRTPPRVLTLQEQPLDYISLDPAPFHSTASKSEAAGRVRNRMIFSSFIPYIWPLHQGCKLILWDAELGLEGVAERAAVVERVGPQWHA</sequence>
<feature type="domain" description="Mff-like" evidence="10">
    <location>
        <begin position="14"/>
        <end position="141"/>
    </location>
</feature>
<reference evidence="11" key="1">
    <citation type="submission" date="2025-08" db="UniProtKB">
        <authorList>
            <consortium name="Ensembl"/>
        </authorList>
    </citation>
    <scope>IDENTIFICATION</scope>
</reference>
<evidence type="ECO:0000256" key="6">
    <source>
        <dbReference type="ARBA" id="ARBA00023128"/>
    </source>
</evidence>
<name>A0A8C4Q574_EPTBU</name>
<keyword evidence="6 9" id="KW-0496">Mitochondrion</keyword>
<dbReference type="Pfam" id="PF05644">
    <property type="entry name" value="Miff"/>
    <property type="match status" value="1"/>
</dbReference>
<evidence type="ECO:0000256" key="2">
    <source>
        <dbReference type="ARBA" id="ARBA00022692"/>
    </source>
</evidence>
<dbReference type="InterPro" id="IPR039433">
    <property type="entry name" value="Mff-like_dom"/>
</dbReference>
<keyword evidence="2" id="KW-0812">Transmembrane</keyword>
<keyword evidence="3 9" id="KW-1000">Mitochondrion outer membrane</keyword>
<dbReference type="AlphaFoldDB" id="A0A8C4Q574"/>
<dbReference type="Proteomes" id="UP000694388">
    <property type="component" value="Unplaced"/>
</dbReference>
<dbReference type="PANTHER" id="PTHR16501:SF6">
    <property type="entry name" value="TRANSPORT AND GOLGI ORGANIZATION PROTEIN 11"/>
    <property type="match status" value="1"/>
</dbReference>
<evidence type="ECO:0000256" key="9">
    <source>
        <dbReference type="RuleBase" id="RU368040"/>
    </source>
</evidence>
<keyword evidence="4" id="KW-1133">Transmembrane helix</keyword>
<keyword evidence="8 9" id="KW-0576">Peroxisome</keyword>
<keyword evidence="12" id="KW-1185">Reference proteome</keyword>
<reference evidence="11" key="2">
    <citation type="submission" date="2025-09" db="UniProtKB">
        <authorList>
            <consortium name="Ensembl"/>
        </authorList>
    </citation>
    <scope>IDENTIFICATION</scope>
</reference>
<dbReference type="InterPro" id="IPR008518">
    <property type="entry name" value="Mff/Tango-11"/>
</dbReference>
<evidence type="ECO:0000313" key="11">
    <source>
        <dbReference type="Ensembl" id="ENSEBUP00000010215.1"/>
    </source>
</evidence>
<evidence type="ECO:0000259" key="10">
    <source>
        <dbReference type="Pfam" id="PF05644"/>
    </source>
</evidence>
<dbReference type="Ensembl" id="ENSEBUT00000010758.1">
    <property type="protein sequence ID" value="ENSEBUP00000010215.1"/>
    <property type="gene ID" value="ENSEBUG00000006565.1"/>
</dbReference>
<evidence type="ECO:0000256" key="8">
    <source>
        <dbReference type="ARBA" id="ARBA00023140"/>
    </source>
</evidence>
<organism evidence="11 12">
    <name type="scientific">Eptatretus burgeri</name>
    <name type="common">Inshore hagfish</name>
    <dbReference type="NCBI Taxonomy" id="7764"/>
    <lineage>
        <taxon>Eukaryota</taxon>
        <taxon>Metazoa</taxon>
        <taxon>Chordata</taxon>
        <taxon>Craniata</taxon>
        <taxon>Vertebrata</taxon>
        <taxon>Cyclostomata</taxon>
        <taxon>Myxini</taxon>
        <taxon>Myxiniformes</taxon>
        <taxon>Myxinidae</taxon>
        <taxon>Eptatretinae</taxon>
        <taxon>Eptatretus</taxon>
    </lineage>
</organism>
<evidence type="ECO:0000256" key="5">
    <source>
        <dbReference type="ARBA" id="ARBA00023054"/>
    </source>
</evidence>
<dbReference type="GO" id="GO:0090314">
    <property type="term" value="P:positive regulation of protein targeting to membrane"/>
    <property type="evidence" value="ECO:0007669"/>
    <property type="project" value="UniProtKB-UniRule"/>
</dbReference>
<dbReference type="GO" id="GO:0005741">
    <property type="term" value="C:mitochondrial outer membrane"/>
    <property type="evidence" value="ECO:0007669"/>
    <property type="project" value="UniProtKB-SubCell"/>
</dbReference>
<comment type="similarity">
    <text evidence="1 9">Belongs to the Tango11 family.</text>
</comment>
<comment type="function">
    <text evidence="9">Plays a role in mitochondrial and peroxisomal fission. Promotes the recruitment and association of the fission mediator dynamin-related protein 1 (DNM1L) to the mitochondrial surface.</text>
</comment>
<dbReference type="GO" id="GO:0006626">
    <property type="term" value="P:protein targeting to mitochondrion"/>
    <property type="evidence" value="ECO:0007669"/>
    <property type="project" value="TreeGrafter"/>
</dbReference>
<comment type="subcellular location">
    <subcellularLocation>
        <location evidence="9">Mitochondrion outer membrane</location>
        <topology evidence="9">Single-pass type IV membrane protein</topology>
    </subcellularLocation>
    <subcellularLocation>
        <location evidence="9">Peroxisome</location>
    </subcellularLocation>
</comment>
<evidence type="ECO:0000256" key="3">
    <source>
        <dbReference type="ARBA" id="ARBA00022787"/>
    </source>
</evidence>